<dbReference type="GO" id="GO:0010506">
    <property type="term" value="P:regulation of autophagy"/>
    <property type="evidence" value="ECO:0007669"/>
    <property type="project" value="InterPro"/>
</dbReference>
<keyword evidence="7" id="KW-0418">Kinase</keyword>
<keyword evidence="8" id="KW-1185">Reference proteome</keyword>
<evidence type="ECO:0000256" key="4">
    <source>
        <dbReference type="SAM" id="Coils"/>
    </source>
</evidence>
<evidence type="ECO:0000313" key="8">
    <source>
        <dbReference type="Proteomes" id="UP000241769"/>
    </source>
</evidence>
<name>A0A2P6N634_9EUKA</name>
<feature type="coiled-coil region" evidence="4">
    <location>
        <begin position="867"/>
        <end position="901"/>
    </location>
</feature>
<dbReference type="InterPro" id="IPR008271">
    <property type="entry name" value="Ser/Thr_kinase_AS"/>
</dbReference>
<evidence type="ECO:0000259" key="6">
    <source>
        <dbReference type="PROSITE" id="PS50011"/>
    </source>
</evidence>
<dbReference type="GO" id="GO:0005737">
    <property type="term" value="C:cytoplasm"/>
    <property type="evidence" value="ECO:0007669"/>
    <property type="project" value="TreeGrafter"/>
</dbReference>
<keyword evidence="7" id="KW-0808">Transferase</keyword>
<feature type="domain" description="Protein kinase" evidence="6">
    <location>
        <begin position="83"/>
        <end position="344"/>
    </location>
</feature>
<protein>
    <submittedName>
        <fullName evidence="7">Protein kinase domain containing protein</fullName>
    </submittedName>
</protein>
<dbReference type="InParanoid" id="A0A2P6N634"/>
<keyword evidence="4" id="KW-0175">Coiled coil</keyword>
<comment type="caution">
    <text evidence="7">The sequence shown here is derived from an EMBL/GenBank/DDBJ whole genome shotgun (WGS) entry which is preliminary data.</text>
</comment>
<dbReference type="OrthoDB" id="10252171at2759"/>
<dbReference type="SMART" id="SM00220">
    <property type="entry name" value="S_TKc"/>
    <property type="match status" value="1"/>
</dbReference>
<feature type="compositionally biased region" description="Polar residues" evidence="5">
    <location>
        <begin position="592"/>
        <end position="603"/>
    </location>
</feature>
<feature type="region of interest" description="Disordered" evidence="5">
    <location>
        <begin position="592"/>
        <end position="611"/>
    </location>
</feature>
<proteinExistence type="predicted"/>
<dbReference type="SUPFAM" id="SSF56112">
    <property type="entry name" value="Protein kinase-like (PK-like)"/>
    <property type="match status" value="1"/>
</dbReference>
<feature type="binding site" evidence="3">
    <location>
        <position position="113"/>
    </location>
    <ligand>
        <name>ATP</name>
        <dbReference type="ChEBI" id="CHEBI:30616"/>
    </ligand>
</feature>
<dbReference type="PROSITE" id="PS00108">
    <property type="entry name" value="PROTEIN_KINASE_ST"/>
    <property type="match status" value="1"/>
</dbReference>
<dbReference type="Proteomes" id="UP000241769">
    <property type="component" value="Unassembled WGS sequence"/>
</dbReference>
<evidence type="ECO:0000313" key="7">
    <source>
        <dbReference type="EMBL" id="PRP79397.1"/>
    </source>
</evidence>
<dbReference type="GO" id="GO:0005524">
    <property type="term" value="F:ATP binding"/>
    <property type="evidence" value="ECO:0007669"/>
    <property type="project" value="UniProtKB-UniRule"/>
</dbReference>
<evidence type="ECO:0000256" key="1">
    <source>
        <dbReference type="ARBA" id="ARBA00022741"/>
    </source>
</evidence>
<dbReference type="PROSITE" id="PS50011">
    <property type="entry name" value="PROTEIN_KINASE_DOM"/>
    <property type="match status" value="1"/>
</dbReference>
<evidence type="ECO:0000256" key="5">
    <source>
        <dbReference type="SAM" id="MobiDB-lite"/>
    </source>
</evidence>
<sequence>MTTLWYQYDDRPVDSLPVPQRESDLRQVLKHHLRLPLPPSCLHIRNSSKSIDYKVEDHHDFLRTAQGTLLQVRVEYIDLGPFRCSGRIIGRGSFAQVLEGYSAADPEQKVAVKVIDCSRIPDDKTRHYHESEKRILRRLRHPNIVCVYDILTREYTREEYVFIIMEMCAGGSLQTFLEKKEPVDEVQLSRCVTQLTSALGYLAQEGIVHRDLKPANVLMTSHDISTADLKICDFGLSRTFEVGEMVKSVLGTPYYMAPELARGEGYDTRADLWSLGLIIFEMITAQKPFRTNVDLKEAHRRSISLPPAVQSVMSKNCLSLVHQLLQVEPNKRINLQQLKVHPFLCRNERSLLKAEEGEVEKIPFHFRYDILLLDDGRGSELNRENEENLKNSKGAVILFHFNPESDVNPKPDVQGNLPENSIRIPPPPHPVNVSEGVRWMSLCCERLERLQKNANFHASAHRSTAVVVDQQRVGLGVLSENIKRLQDRLEAAKTSQTRSFTDLDKKASYILTHYNTIVDSVGFNLKMSTDDIFKLKETPLEPQLIGTHRKTLWDIIESPQEIQDIYNAIRNQRSNLLAAFDSLGQWTQLRSEVTNGRRQSGTSMEEENRKRSQFKQILDHLENDLQKCRRDRKNMNDIYIMIHPFIYRFSAVVYHHCDSLERSEEGCASIYKSYVSLVNRKQRNVHHIRTMLHMRNNNQQLLQQMHDREERMKLLGKFIKKIEGKLLDVVPSHDELRAEMKRRKDFRENSRYNVGRMLHIVDSDVDKKTRDEERNFEEISRNILRQQELLAESKSQISVLQSQVENLTRQLSESKEQVSQLNLLTTAHDKEKREHSQVQSRHLESEEKWKKKEREWKEERMAHDSHMASLQKVNLELNRQVERLRSQLNETQDNMSEGLVEAMEQKSLAEHQLILHEERLQRVAFEWEEERNDMHSRLAEAIRQRDEDRQTLEHLMHFTGLRQCPMGCGFVSSHKIQEHAETYSSSTIGSTDIFILIDTAKESTVTDDDDANNTNSADGGKEVNCHAERKSCLCGDGRIPAWNHFNLHLSIANGALTNSAKDASCLADQLPKCIWEASFVGAGQKEFIPSE</sequence>
<reference evidence="7 8" key="1">
    <citation type="journal article" date="2018" name="Genome Biol. Evol.">
        <title>Multiple Roots of Fruiting Body Formation in Amoebozoa.</title>
        <authorList>
            <person name="Hillmann F."/>
            <person name="Forbes G."/>
            <person name="Novohradska S."/>
            <person name="Ferling I."/>
            <person name="Riege K."/>
            <person name="Groth M."/>
            <person name="Westermann M."/>
            <person name="Marz M."/>
            <person name="Spaller T."/>
            <person name="Winckler T."/>
            <person name="Schaap P."/>
            <person name="Glockner G."/>
        </authorList>
    </citation>
    <scope>NUCLEOTIDE SEQUENCE [LARGE SCALE GENOMIC DNA]</scope>
    <source>
        <strain evidence="7 8">Jena</strain>
    </source>
</reference>
<evidence type="ECO:0000256" key="3">
    <source>
        <dbReference type="PROSITE-ProRule" id="PRU10141"/>
    </source>
</evidence>
<feature type="coiled-coil region" evidence="4">
    <location>
        <begin position="790"/>
        <end position="824"/>
    </location>
</feature>
<dbReference type="InterPro" id="IPR045269">
    <property type="entry name" value="Atg1-like"/>
</dbReference>
<dbReference type="STRING" id="1890364.A0A2P6N634"/>
<dbReference type="EMBL" id="MDYQ01000185">
    <property type="protein sequence ID" value="PRP79397.1"/>
    <property type="molecule type" value="Genomic_DNA"/>
</dbReference>
<dbReference type="Gene3D" id="1.10.510.10">
    <property type="entry name" value="Transferase(Phosphotransferase) domain 1"/>
    <property type="match status" value="1"/>
</dbReference>
<dbReference type="InterPro" id="IPR000719">
    <property type="entry name" value="Prot_kinase_dom"/>
</dbReference>
<gene>
    <name evidence="7" type="ORF">PROFUN_12995</name>
</gene>
<accession>A0A2P6N634</accession>
<keyword evidence="1 3" id="KW-0547">Nucleotide-binding</keyword>
<keyword evidence="2 3" id="KW-0067">ATP-binding</keyword>
<dbReference type="AlphaFoldDB" id="A0A2P6N634"/>
<dbReference type="PANTHER" id="PTHR24348:SF68">
    <property type="entry name" value="SERINE_THREONINE-PROTEIN KINASE ATG1C"/>
    <property type="match status" value="1"/>
</dbReference>
<feature type="region of interest" description="Disordered" evidence="5">
    <location>
        <begin position="828"/>
        <end position="850"/>
    </location>
</feature>
<organism evidence="7 8">
    <name type="scientific">Planoprotostelium fungivorum</name>
    <dbReference type="NCBI Taxonomy" id="1890364"/>
    <lineage>
        <taxon>Eukaryota</taxon>
        <taxon>Amoebozoa</taxon>
        <taxon>Evosea</taxon>
        <taxon>Variosea</taxon>
        <taxon>Cavosteliida</taxon>
        <taxon>Cavosteliaceae</taxon>
        <taxon>Planoprotostelium</taxon>
    </lineage>
</organism>
<dbReference type="PANTHER" id="PTHR24348">
    <property type="entry name" value="SERINE/THREONINE-PROTEIN KINASE UNC-51-RELATED"/>
    <property type="match status" value="1"/>
</dbReference>
<dbReference type="InterPro" id="IPR017441">
    <property type="entry name" value="Protein_kinase_ATP_BS"/>
</dbReference>
<dbReference type="Pfam" id="PF00069">
    <property type="entry name" value="Pkinase"/>
    <property type="match status" value="1"/>
</dbReference>
<dbReference type="InterPro" id="IPR011009">
    <property type="entry name" value="Kinase-like_dom_sf"/>
</dbReference>
<dbReference type="GO" id="GO:0004674">
    <property type="term" value="F:protein serine/threonine kinase activity"/>
    <property type="evidence" value="ECO:0007669"/>
    <property type="project" value="InterPro"/>
</dbReference>
<dbReference type="PROSITE" id="PS00107">
    <property type="entry name" value="PROTEIN_KINASE_ATP"/>
    <property type="match status" value="1"/>
</dbReference>
<evidence type="ECO:0000256" key="2">
    <source>
        <dbReference type="ARBA" id="ARBA00022840"/>
    </source>
</evidence>